<dbReference type="GO" id="GO:0005655">
    <property type="term" value="C:nucleolar ribonuclease P complex"/>
    <property type="evidence" value="ECO:0007669"/>
    <property type="project" value="InterPro"/>
</dbReference>
<proteinExistence type="predicted"/>
<dbReference type="InterPro" id="IPR039182">
    <property type="entry name" value="Pop1"/>
</dbReference>
<feature type="compositionally biased region" description="Basic residues" evidence="4">
    <location>
        <begin position="90"/>
        <end position="103"/>
    </location>
</feature>
<dbReference type="OMA" id="KALSPMC"/>
<name>A0A154P608_DUFNO</name>
<feature type="non-terminal residue" evidence="8">
    <location>
        <position position="836"/>
    </location>
</feature>
<evidence type="ECO:0000259" key="7">
    <source>
        <dbReference type="Pfam" id="PF22770"/>
    </source>
</evidence>
<evidence type="ECO:0000313" key="8">
    <source>
        <dbReference type="EMBL" id="KZC07365.1"/>
    </source>
</evidence>
<dbReference type="Pfam" id="PF06978">
    <property type="entry name" value="POP1_N"/>
    <property type="match status" value="2"/>
</dbReference>
<sequence>MAGKEQFDEFLGGAQKLPNEVHIMKLVSSRASEIAAMTYSIENPQQTKLVFQKLPMYMRRRVMSHNVKRLPRRLREAHMNQMTKSGLPPKIKRPSRRYRRRPRNLLSEYNRRQRNKLWLETHIWNAKRFHMVEKWGYRIASHANDKCFKANYRAVAKHCLMQDISYYTCVEIIGPEGTLKETLKNHCNPLELTFAAKIFISGTREGTLMFFKMNGYPQFPIGHVHFLWRPNGNSSFRTIWIWVHPSFLDDFINEIVSSFDFKSDHTDSKCTNNQSMKPTLYSNNKNCKMNIHKNALNRFRFYGPKTLSVLTETLRLLNVDEKVCTMSGTEDEKNQMECEEEVQDSNKLWHKDYYSNQENIESLKIQNQLWEVLKTLQSSSQLPPNIVVGFTVLDPRFYLPEKRTKPQIDISRTIELMPMPPTNANSSPIWDDEIRQKVTKACVTTSVINKLRSKCLVPGINNDKYFNEDIMAKIPILLIQKPGIGNTGLSSAIDIILPVGWAMPFWLACIFRCVRVGALRETKSVAFEYGNIRSPDINDPDTSAYTREALNTKSELKEKYLHYPPNRRVNFIKLGISSPFFCEWRILMKEWTGVQDFFVLRNRKLLQLLQENLSPEEGNRNKQIKANRFKSDLDLDSSFESRNCLIRVKVSVLQKGCPRRFAVICMPTSEDVEKYKKNKNWSGPVEKLNPDPNETIRKTLRKNHLALLKRLKRQRIRHKRAITDKLSQMLNKGFQILNHNNKTKHVLEISREVVHRQSQKMSELYLPDCKNVRYSCDREIMGYLTEGDFSFAEAKGVGLGYVTLNSLMTLINEKYSFVLVRNTQTRQYRITRLEII</sequence>
<dbReference type="InterPro" id="IPR009723">
    <property type="entry name" value="Pop1_N"/>
</dbReference>
<dbReference type="Pfam" id="PF22770">
    <property type="entry name" value="POP1_C"/>
    <property type="match status" value="1"/>
</dbReference>
<feature type="domain" description="Pop1 N-terminal" evidence="5">
    <location>
        <begin position="107"/>
        <end position="173"/>
    </location>
</feature>
<organism evidence="8 9">
    <name type="scientific">Dufourea novaeangliae</name>
    <name type="common">Sweat bee</name>
    <dbReference type="NCBI Taxonomy" id="178035"/>
    <lineage>
        <taxon>Eukaryota</taxon>
        <taxon>Metazoa</taxon>
        <taxon>Ecdysozoa</taxon>
        <taxon>Arthropoda</taxon>
        <taxon>Hexapoda</taxon>
        <taxon>Insecta</taxon>
        <taxon>Pterygota</taxon>
        <taxon>Neoptera</taxon>
        <taxon>Endopterygota</taxon>
        <taxon>Hymenoptera</taxon>
        <taxon>Apocrita</taxon>
        <taxon>Aculeata</taxon>
        <taxon>Apoidea</taxon>
        <taxon>Anthophila</taxon>
        <taxon>Halictidae</taxon>
        <taxon>Rophitinae</taxon>
        <taxon>Dufourea</taxon>
    </lineage>
</organism>
<comment type="subcellular location">
    <subcellularLocation>
        <location evidence="1">Nucleus</location>
    </subcellularLocation>
</comment>
<dbReference type="PANTHER" id="PTHR22731">
    <property type="entry name" value="RIBONUCLEASES P/MRP PROTEIN SUBUNIT POP1"/>
    <property type="match status" value="1"/>
</dbReference>
<dbReference type="InterPro" id="IPR055079">
    <property type="entry name" value="POP1_C"/>
</dbReference>
<dbReference type="EMBL" id="KQ434825">
    <property type="protein sequence ID" value="KZC07365.1"/>
    <property type="molecule type" value="Genomic_DNA"/>
</dbReference>
<keyword evidence="9" id="KW-1185">Reference proteome</keyword>
<dbReference type="STRING" id="178035.A0A154P608"/>
<gene>
    <name evidence="8" type="ORF">WN55_09784</name>
</gene>
<dbReference type="PANTHER" id="PTHR22731:SF3">
    <property type="entry name" value="RIBONUCLEASES P_MRP PROTEIN SUBUNIT POP1"/>
    <property type="match status" value="1"/>
</dbReference>
<dbReference type="Pfam" id="PF08170">
    <property type="entry name" value="POPLD"/>
    <property type="match status" value="1"/>
</dbReference>
<dbReference type="GO" id="GO:0001682">
    <property type="term" value="P:tRNA 5'-leader removal"/>
    <property type="evidence" value="ECO:0007669"/>
    <property type="project" value="InterPro"/>
</dbReference>
<evidence type="ECO:0000259" key="6">
    <source>
        <dbReference type="Pfam" id="PF08170"/>
    </source>
</evidence>
<feature type="region of interest" description="Disordered" evidence="4">
    <location>
        <begin position="77"/>
        <end position="106"/>
    </location>
</feature>
<protein>
    <submittedName>
        <fullName evidence="8">Ribonucleases P/MRP protein subunit POP1</fullName>
    </submittedName>
</protein>
<dbReference type="OrthoDB" id="442863at2759"/>
<evidence type="ECO:0000259" key="5">
    <source>
        <dbReference type="Pfam" id="PF06978"/>
    </source>
</evidence>
<keyword evidence="3" id="KW-0539">Nucleus</keyword>
<dbReference type="GO" id="GO:0000172">
    <property type="term" value="C:ribonuclease MRP complex"/>
    <property type="evidence" value="ECO:0007669"/>
    <property type="project" value="InterPro"/>
</dbReference>
<dbReference type="InterPro" id="IPR012590">
    <property type="entry name" value="POPLD_dom"/>
</dbReference>
<evidence type="ECO:0000256" key="4">
    <source>
        <dbReference type="SAM" id="MobiDB-lite"/>
    </source>
</evidence>
<feature type="domain" description="POP1 C-terminal" evidence="7">
    <location>
        <begin position="644"/>
        <end position="836"/>
    </location>
</feature>
<feature type="domain" description="Pop1 N-terminal" evidence="5">
    <location>
        <begin position="27"/>
        <end position="101"/>
    </location>
</feature>
<evidence type="ECO:0000256" key="3">
    <source>
        <dbReference type="ARBA" id="ARBA00023242"/>
    </source>
</evidence>
<evidence type="ECO:0000256" key="1">
    <source>
        <dbReference type="ARBA" id="ARBA00004123"/>
    </source>
</evidence>
<evidence type="ECO:0000256" key="2">
    <source>
        <dbReference type="ARBA" id="ARBA00022694"/>
    </source>
</evidence>
<keyword evidence="2" id="KW-0819">tRNA processing</keyword>
<accession>A0A154P608</accession>
<reference evidence="8 9" key="1">
    <citation type="submission" date="2015-07" db="EMBL/GenBank/DDBJ databases">
        <title>The genome of Dufourea novaeangliae.</title>
        <authorList>
            <person name="Pan H."/>
            <person name="Kapheim K."/>
        </authorList>
    </citation>
    <scope>NUCLEOTIDE SEQUENCE [LARGE SCALE GENOMIC DNA]</scope>
    <source>
        <strain evidence="8">0120121106</strain>
        <tissue evidence="8">Whole body</tissue>
    </source>
</reference>
<evidence type="ECO:0000313" key="9">
    <source>
        <dbReference type="Proteomes" id="UP000076502"/>
    </source>
</evidence>
<dbReference type="Proteomes" id="UP000076502">
    <property type="component" value="Unassembled WGS sequence"/>
</dbReference>
<dbReference type="AlphaFoldDB" id="A0A154P608"/>
<feature type="domain" description="POPLD" evidence="6">
    <location>
        <begin position="493"/>
        <end position="584"/>
    </location>
</feature>